<name>A0A1W9Z1R7_MYCBA</name>
<dbReference type="Proteomes" id="UP000192366">
    <property type="component" value="Unassembled WGS sequence"/>
</dbReference>
<organism evidence="1 2">
    <name type="scientific">Mycolicibacterium bacteremicum</name>
    <name type="common">Mycobacterium bacteremicum</name>
    <dbReference type="NCBI Taxonomy" id="564198"/>
    <lineage>
        <taxon>Bacteria</taxon>
        <taxon>Bacillati</taxon>
        <taxon>Actinomycetota</taxon>
        <taxon>Actinomycetes</taxon>
        <taxon>Mycobacteriales</taxon>
        <taxon>Mycobacteriaceae</taxon>
        <taxon>Mycolicibacterium</taxon>
    </lineage>
</organism>
<dbReference type="STRING" id="564198.BST17_06520"/>
<accession>A0A1W9Z1R7</accession>
<protein>
    <submittedName>
        <fullName evidence="1">Uncharacterized protein</fullName>
    </submittedName>
</protein>
<keyword evidence="2" id="KW-1185">Reference proteome</keyword>
<evidence type="ECO:0000313" key="1">
    <source>
        <dbReference type="EMBL" id="ORA06129.1"/>
    </source>
</evidence>
<reference evidence="1 2" key="1">
    <citation type="submission" date="2017-02" db="EMBL/GenBank/DDBJ databases">
        <title>The new phylogeny of genus Mycobacterium.</title>
        <authorList>
            <person name="Tortoli E."/>
            <person name="Trovato A."/>
            <person name="Cirillo D.M."/>
        </authorList>
    </citation>
    <scope>NUCLEOTIDE SEQUENCE [LARGE SCALE GENOMIC DNA]</scope>
    <source>
        <strain evidence="1 2">DSM 45578</strain>
    </source>
</reference>
<comment type="caution">
    <text evidence="1">The sequence shown here is derived from an EMBL/GenBank/DDBJ whole genome shotgun (WGS) entry which is preliminary data.</text>
</comment>
<sequence length="155" mass="16631">MAWAGFGVSVAHADRLGAVNGVFDAVSNGDWARTNNVYMDEQTVVSTWTISTTCTKYQTCEGTVSSDQGWTAEISTTDGLWYVRREIPDWQHCAGGGTAAGRQLFQFYPIDVASGQLEPGSDVFTGIDRTTTAGGSCGDSDPTVIEMPFRLSRAS</sequence>
<proteinExistence type="predicted"/>
<evidence type="ECO:0000313" key="2">
    <source>
        <dbReference type="Proteomes" id="UP000192366"/>
    </source>
</evidence>
<dbReference type="AlphaFoldDB" id="A0A1W9Z1R7"/>
<dbReference type="EMBL" id="MVHJ01000004">
    <property type="protein sequence ID" value="ORA06129.1"/>
    <property type="molecule type" value="Genomic_DNA"/>
</dbReference>
<gene>
    <name evidence="1" type="ORF">BST17_06520</name>
</gene>